<dbReference type="SMART" id="SM00271">
    <property type="entry name" value="DnaJ"/>
    <property type="match status" value="1"/>
</dbReference>
<dbReference type="Gene3D" id="1.10.287.110">
    <property type="entry name" value="DnaJ domain"/>
    <property type="match status" value="1"/>
</dbReference>
<organism evidence="3">
    <name type="scientific">Blastocystis hominis</name>
    <dbReference type="NCBI Taxonomy" id="12968"/>
    <lineage>
        <taxon>Eukaryota</taxon>
        <taxon>Sar</taxon>
        <taxon>Stramenopiles</taxon>
        <taxon>Bigyra</taxon>
        <taxon>Opalozoa</taxon>
        <taxon>Opalinata</taxon>
        <taxon>Blastocystidae</taxon>
        <taxon>Blastocystis</taxon>
    </lineage>
</organism>
<dbReference type="Pfam" id="PF00226">
    <property type="entry name" value="DnaJ"/>
    <property type="match status" value="1"/>
</dbReference>
<evidence type="ECO:0000313" key="4">
    <source>
        <dbReference type="Proteomes" id="UP000008312"/>
    </source>
</evidence>
<reference evidence="3" key="1">
    <citation type="submission" date="2010-02" db="EMBL/GenBank/DDBJ databases">
        <title>Sequencing and annotation of the Blastocystis hominis genome.</title>
        <authorList>
            <person name="Wincker P."/>
        </authorList>
    </citation>
    <scope>NUCLEOTIDE SEQUENCE</scope>
    <source>
        <strain evidence="3">Singapore isolate B</strain>
    </source>
</reference>
<dbReference type="PANTHER" id="PTHR43096:SF52">
    <property type="entry name" value="DNAJ HOMOLOG 1, MITOCHONDRIAL-RELATED"/>
    <property type="match status" value="1"/>
</dbReference>
<gene>
    <name evidence="3" type="ORF">GSBLH_T00004456001</name>
</gene>
<dbReference type="CDD" id="cd06257">
    <property type="entry name" value="DnaJ"/>
    <property type="match status" value="1"/>
</dbReference>
<dbReference type="GO" id="GO:0042026">
    <property type="term" value="P:protein refolding"/>
    <property type="evidence" value="ECO:0007669"/>
    <property type="project" value="TreeGrafter"/>
</dbReference>
<protein>
    <recommendedName>
        <fullName evidence="2">J domain-containing protein</fullName>
    </recommendedName>
</protein>
<dbReference type="AlphaFoldDB" id="D8M9L8"/>
<dbReference type="PANTHER" id="PTHR43096">
    <property type="entry name" value="DNAJ HOMOLOG 1, MITOCHONDRIAL-RELATED"/>
    <property type="match status" value="1"/>
</dbReference>
<dbReference type="PROSITE" id="PS50076">
    <property type="entry name" value="DNAJ_2"/>
    <property type="match status" value="1"/>
</dbReference>
<dbReference type="InParanoid" id="D8M9L8"/>
<dbReference type="Proteomes" id="UP000008312">
    <property type="component" value="Unassembled WGS sequence"/>
</dbReference>
<dbReference type="GeneID" id="24921481"/>
<evidence type="ECO:0000256" key="1">
    <source>
        <dbReference type="ARBA" id="ARBA00023186"/>
    </source>
</evidence>
<dbReference type="GO" id="GO:0005737">
    <property type="term" value="C:cytoplasm"/>
    <property type="evidence" value="ECO:0007669"/>
    <property type="project" value="TreeGrafter"/>
</dbReference>
<evidence type="ECO:0000259" key="2">
    <source>
        <dbReference type="PROSITE" id="PS50076"/>
    </source>
</evidence>
<feature type="domain" description="J" evidence="2">
    <location>
        <begin position="158"/>
        <end position="222"/>
    </location>
</feature>
<evidence type="ECO:0000313" key="3">
    <source>
        <dbReference type="EMBL" id="CBK24757.2"/>
    </source>
</evidence>
<dbReference type="GO" id="GO:0051082">
    <property type="term" value="F:unfolded protein binding"/>
    <property type="evidence" value="ECO:0007669"/>
    <property type="project" value="TreeGrafter"/>
</dbReference>
<name>D8M9L8_BLAHO</name>
<sequence length="223" mass="26419">MLPVIIAQNNNLHEFFTIFISGTTGIPAGLSIHTMPKFTNVPFYRLDKFCIPLLKFCYQKLGDWVIRLHSSREQRKMSELQRRVAAERDVSVIESYYSKKFAREARWEVWKDRVIAWMELLNVNYKSYAEEYEEFVEMKMKMKMKQEAQQRGARGTGDFYAILGVDRCASEEEIKRSFRVLIMQVHPDCSHDAMDEERAKELIEAYQTLRNPEKRTLYDLSLH</sequence>
<dbReference type="InterPro" id="IPR001623">
    <property type="entry name" value="DnaJ_domain"/>
</dbReference>
<accession>D8M9L8</accession>
<dbReference type="EMBL" id="FN668689">
    <property type="protein sequence ID" value="CBK24757.2"/>
    <property type="molecule type" value="Genomic_DNA"/>
</dbReference>
<dbReference type="SUPFAM" id="SSF46565">
    <property type="entry name" value="Chaperone J-domain"/>
    <property type="match status" value="1"/>
</dbReference>
<keyword evidence="4" id="KW-1185">Reference proteome</keyword>
<dbReference type="PRINTS" id="PR00625">
    <property type="entry name" value="JDOMAIN"/>
</dbReference>
<proteinExistence type="predicted"/>
<keyword evidence="1" id="KW-0143">Chaperone</keyword>
<dbReference type="InterPro" id="IPR036869">
    <property type="entry name" value="J_dom_sf"/>
</dbReference>
<dbReference type="RefSeq" id="XP_012898805.1">
    <property type="nucleotide sequence ID" value="XM_013043351.1"/>
</dbReference>
<dbReference type="OrthoDB" id="10250354at2759"/>